<sequence length="341" mass="39459">MADPPSRVNQDDVSGSLTVQAGLGEGLGQDAVRLPASDEPGLERFWPIPAYAVAFFIHRRYRVWRPRVLPTITSLKLPEIYGSFALGHAADIEADRLCEKIVREHDANRYSIHLFAATIRDAFHDSFSKGEKDYQYLFADITHPDIWRHWSGSDDRSELRAELDHLRWKSRCIWSNKRSRELASLMLFSSIHKLDLSEHDARILVMYVAERTYIGSYFRPQSVIDHLTRPHSLPAALPSHRQLFQGAIPRFFAQFTALALWHRWMGFPKWLLWTLTGPQRVLFHLWVYRTLWGRYRHWESLESLEDPAKAGAVIAAAGDDLVRWLEPKSESESDSEGRDKE</sequence>
<evidence type="ECO:0000313" key="2">
    <source>
        <dbReference type="Proteomes" id="UP000256964"/>
    </source>
</evidence>
<organism evidence="1 2">
    <name type="scientific">Lentinus brumalis</name>
    <dbReference type="NCBI Taxonomy" id="2498619"/>
    <lineage>
        <taxon>Eukaryota</taxon>
        <taxon>Fungi</taxon>
        <taxon>Dikarya</taxon>
        <taxon>Basidiomycota</taxon>
        <taxon>Agaricomycotina</taxon>
        <taxon>Agaricomycetes</taxon>
        <taxon>Polyporales</taxon>
        <taxon>Polyporaceae</taxon>
        <taxon>Lentinus</taxon>
    </lineage>
</organism>
<gene>
    <name evidence="1" type="ORF">OH76DRAFT_1486602</name>
</gene>
<name>A0A371CXK8_9APHY</name>
<dbReference type="AlphaFoldDB" id="A0A371CXK8"/>
<keyword evidence="2" id="KW-1185">Reference proteome</keyword>
<accession>A0A371CXK8</accession>
<dbReference type="OrthoDB" id="2756160at2759"/>
<dbReference type="Proteomes" id="UP000256964">
    <property type="component" value="Unassembled WGS sequence"/>
</dbReference>
<protein>
    <submittedName>
        <fullName evidence="1">Uncharacterized protein</fullName>
    </submittedName>
</protein>
<evidence type="ECO:0000313" key="1">
    <source>
        <dbReference type="EMBL" id="RDX45001.1"/>
    </source>
</evidence>
<proteinExistence type="predicted"/>
<dbReference type="EMBL" id="KZ857442">
    <property type="protein sequence ID" value="RDX45001.1"/>
    <property type="molecule type" value="Genomic_DNA"/>
</dbReference>
<reference evidence="1 2" key="1">
    <citation type="journal article" date="2018" name="Biotechnol. Biofuels">
        <title>Integrative visual omics of the white-rot fungus Polyporus brumalis exposes the biotechnological potential of its oxidative enzymes for delignifying raw plant biomass.</title>
        <authorList>
            <person name="Miyauchi S."/>
            <person name="Rancon A."/>
            <person name="Drula E."/>
            <person name="Hage H."/>
            <person name="Chaduli D."/>
            <person name="Favel A."/>
            <person name="Grisel S."/>
            <person name="Henrissat B."/>
            <person name="Herpoel-Gimbert I."/>
            <person name="Ruiz-Duenas F.J."/>
            <person name="Chevret D."/>
            <person name="Hainaut M."/>
            <person name="Lin J."/>
            <person name="Wang M."/>
            <person name="Pangilinan J."/>
            <person name="Lipzen A."/>
            <person name="Lesage-Meessen L."/>
            <person name="Navarro D."/>
            <person name="Riley R."/>
            <person name="Grigoriev I.V."/>
            <person name="Zhou S."/>
            <person name="Raouche S."/>
            <person name="Rosso M.N."/>
        </authorList>
    </citation>
    <scope>NUCLEOTIDE SEQUENCE [LARGE SCALE GENOMIC DNA]</scope>
    <source>
        <strain evidence="1 2">BRFM 1820</strain>
    </source>
</reference>